<sequence length="331" mass="37527">MPDSAVANVHNGFLSSTPPDATSTAFRAPSDGSYKHVVYEPRKYTWVDSLLGILSFAVPEKKRAMVDPRSLQTQPESNRGSSPWILPVYVLSTRQDKDQHQIAMVAKCTIDTGNMQGNIVSRKFVEVLGYPESAVSPLTKEEEAGATGVTGHQLIPQGAIHLTWYHKESTRVFRDMRFLLSPNEHFDLIIGAWSIQNDRLLDVPNLMVDKVFLPITKLPREAPEDEKLRHRKHDVQERLDLAKAEFVKASVAQKPEIDRLKKEIGILERELKIWANTELNETQKLDHFEKLKEEIRSSEQKEKEKEKDEAPPAYSDEEQSKQSSSVPHKAG</sequence>
<feature type="region of interest" description="Disordered" evidence="1">
    <location>
        <begin position="1"/>
        <end position="27"/>
    </location>
</feature>
<dbReference type="EMBL" id="MU251433">
    <property type="protein sequence ID" value="KAG9235376.1"/>
    <property type="molecule type" value="Genomic_DNA"/>
</dbReference>
<dbReference type="Proteomes" id="UP000824998">
    <property type="component" value="Unassembled WGS sequence"/>
</dbReference>
<protein>
    <submittedName>
        <fullName evidence="2">Uncharacterized protein</fullName>
    </submittedName>
</protein>
<gene>
    <name evidence="2" type="ORF">BJ875DRAFT_271799</name>
</gene>
<evidence type="ECO:0000313" key="2">
    <source>
        <dbReference type="EMBL" id="KAG9235376.1"/>
    </source>
</evidence>
<keyword evidence="3" id="KW-1185">Reference proteome</keyword>
<accession>A0A9P7YKV8</accession>
<organism evidence="2 3">
    <name type="scientific">Amylocarpus encephaloides</name>
    <dbReference type="NCBI Taxonomy" id="45428"/>
    <lineage>
        <taxon>Eukaryota</taxon>
        <taxon>Fungi</taxon>
        <taxon>Dikarya</taxon>
        <taxon>Ascomycota</taxon>
        <taxon>Pezizomycotina</taxon>
        <taxon>Leotiomycetes</taxon>
        <taxon>Helotiales</taxon>
        <taxon>Helotiales incertae sedis</taxon>
        <taxon>Amylocarpus</taxon>
    </lineage>
</organism>
<evidence type="ECO:0000256" key="1">
    <source>
        <dbReference type="SAM" id="MobiDB-lite"/>
    </source>
</evidence>
<feature type="region of interest" description="Disordered" evidence="1">
    <location>
        <begin position="285"/>
        <end position="331"/>
    </location>
</feature>
<evidence type="ECO:0000313" key="3">
    <source>
        <dbReference type="Proteomes" id="UP000824998"/>
    </source>
</evidence>
<feature type="compositionally biased region" description="Polar residues" evidence="1">
    <location>
        <begin position="321"/>
        <end position="331"/>
    </location>
</feature>
<name>A0A9P7YKV8_9HELO</name>
<proteinExistence type="predicted"/>
<feature type="compositionally biased region" description="Polar residues" evidence="1">
    <location>
        <begin position="13"/>
        <end position="25"/>
    </location>
</feature>
<dbReference type="OrthoDB" id="3799661at2759"/>
<comment type="caution">
    <text evidence="2">The sequence shown here is derived from an EMBL/GenBank/DDBJ whole genome shotgun (WGS) entry which is preliminary data.</text>
</comment>
<reference evidence="2" key="1">
    <citation type="journal article" date="2021" name="IMA Fungus">
        <title>Genomic characterization of three marine fungi, including Emericellopsis atlantica sp. nov. with signatures of a generalist lifestyle and marine biomass degradation.</title>
        <authorList>
            <person name="Hagestad O.C."/>
            <person name="Hou L."/>
            <person name="Andersen J.H."/>
            <person name="Hansen E.H."/>
            <person name="Altermark B."/>
            <person name="Li C."/>
            <person name="Kuhnert E."/>
            <person name="Cox R.J."/>
            <person name="Crous P.W."/>
            <person name="Spatafora J.W."/>
            <person name="Lail K."/>
            <person name="Amirebrahimi M."/>
            <person name="Lipzen A."/>
            <person name="Pangilinan J."/>
            <person name="Andreopoulos W."/>
            <person name="Hayes R.D."/>
            <person name="Ng V."/>
            <person name="Grigoriev I.V."/>
            <person name="Jackson S.A."/>
            <person name="Sutton T.D.S."/>
            <person name="Dobson A.D.W."/>
            <person name="Rama T."/>
        </authorList>
    </citation>
    <scope>NUCLEOTIDE SEQUENCE</scope>
    <source>
        <strain evidence="2">TRa018bII</strain>
    </source>
</reference>
<feature type="compositionally biased region" description="Basic and acidic residues" evidence="1">
    <location>
        <begin position="285"/>
        <end position="310"/>
    </location>
</feature>
<dbReference type="AlphaFoldDB" id="A0A9P7YKV8"/>